<accession>A0A1C5HS10</accession>
<dbReference type="EMBL" id="LT607750">
    <property type="protein sequence ID" value="SCG48780.1"/>
    <property type="molecule type" value="Genomic_DNA"/>
</dbReference>
<dbReference type="AlphaFoldDB" id="A0A1C5HS10"/>
<evidence type="ECO:0000313" key="1">
    <source>
        <dbReference type="EMBL" id="SCG48780.1"/>
    </source>
</evidence>
<organism evidence="1 2">
    <name type="scientific">Micromonospora echinaurantiaca</name>
    <dbReference type="NCBI Taxonomy" id="47857"/>
    <lineage>
        <taxon>Bacteria</taxon>
        <taxon>Bacillati</taxon>
        <taxon>Actinomycetota</taxon>
        <taxon>Actinomycetes</taxon>
        <taxon>Micromonosporales</taxon>
        <taxon>Micromonosporaceae</taxon>
        <taxon>Micromonospora</taxon>
    </lineage>
</organism>
<sequence>MPTPPTSVLADLLARVAGGPVRVGAATPAAAGWSADRAAYPWLSRVPVHGPPGWPVRSVVVKTRRPDRGRPGDPVRERVALEFLAEVGCAVGPRVLAHDDRLGLLVLEDLGVGPGLEDLLVGTDPDRATRGFVALAEAAGRLHAATRGRQDAFRQRLAAAGRRAPADHDRSVLAGTPFAGWWAAVAALAGADGPLPAVGAAHRDAARLVTWLTDPEPAPVLGTGDLAPQNCRLDAGRARLLDFEGARFQPPYVEAAHLRLPFYGAPCWSRVPVEVGRRVERAYRAAAGQRDDGAWAAGMAAATAAWAVVRLARLPKLLAADPPHPMGFSRRGQLLDTLRVAVDAGAAGGSLPALTAWLAATDEHLRRRWPHLPPTQPCYPAYHPAATRTFSE</sequence>
<dbReference type="SUPFAM" id="SSF56112">
    <property type="entry name" value="Protein kinase-like (PK-like)"/>
    <property type="match status" value="1"/>
</dbReference>
<gene>
    <name evidence="1" type="ORF">GA0070609_2118</name>
</gene>
<protein>
    <recommendedName>
        <fullName evidence="3">Phosphotransferase enzyme family protein</fullName>
    </recommendedName>
</protein>
<proteinExistence type="predicted"/>
<evidence type="ECO:0008006" key="3">
    <source>
        <dbReference type="Google" id="ProtNLM"/>
    </source>
</evidence>
<dbReference type="InterPro" id="IPR011009">
    <property type="entry name" value="Kinase-like_dom_sf"/>
</dbReference>
<dbReference type="RefSeq" id="WP_088993635.1">
    <property type="nucleotide sequence ID" value="NZ_LT607750.1"/>
</dbReference>
<keyword evidence="2" id="KW-1185">Reference proteome</keyword>
<name>A0A1C5HS10_9ACTN</name>
<reference evidence="1 2" key="1">
    <citation type="submission" date="2016-06" db="EMBL/GenBank/DDBJ databases">
        <authorList>
            <person name="Kjaerup R.B."/>
            <person name="Dalgaard T.S."/>
            <person name="Juul-Madsen H.R."/>
        </authorList>
    </citation>
    <scope>NUCLEOTIDE SEQUENCE [LARGE SCALE GENOMIC DNA]</scope>
    <source>
        <strain evidence="1 2">DSM 43904</strain>
    </source>
</reference>
<evidence type="ECO:0000313" key="2">
    <source>
        <dbReference type="Proteomes" id="UP000198217"/>
    </source>
</evidence>
<dbReference type="Proteomes" id="UP000198217">
    <property type="component" value="Chromosome I"/>
</dbReference>